<comment type="caution">
    <text evidence="3">The sequence shown here is derived from an EMBL/GenBank/DDBJ whole genome shotgun (WGS) entry which is preliminary data.</text>
</comment>
<protein>
    <submittedName>
        <fullName evidence="3">Glycosyltransferase family 4 protein</fullName>
    </submittedName>
</protein>
<name>A0ABS4BA83_9GAMM</name>
<keyword evidence="1" id="KW-0472">Membrane</keyword>
<feature type="transmembrane region" description="Helical" evidence="1">
    <location>
        <begin position="84"/>
        <end position="103"/>
    </location>
</feature>
<dbReference type="Gene3D" id="3.40.50.2000">
    <property type="entry name" value="Glycogen Phosphorylase B"/>
    <property type="match status" value="2"/>
</dbReference>
<dbReference type="InterPro" id="IPR001296">
    <property type="entry name" value="Glyco_trans_1"/>
</dbReference>
<gene>
    <name evidence="3" type="ORF">J8I01_17965</name>
</gene>
<evidence type="ECO:0000259" key="2">
    <source>
        <dbReference type="Pfam" id="PF00534"/>
    </source>
</evidence>
<evidence type="ECO:0000313" key="4">
    <source>
        <dbReference type="Proteomes" id="UP000666661"/>
    </source>
</evidence>
<accession>A0ABS4BA83</accession>
<keyword evidence="1" id="KW-0812">Transmembrane</keyword>
<keyword evidence="1" id="KW-1133">Transmembrane helix</keyword>
<sequence>MKKKLYVVYHYFAHYRHPVVTSILNHQSEIDVFFVADEISNEPALLTMDFSKIDNFSKVENIWFGKWLWQNNLFKLLRKSSPDYIIFLGQFSFISTWFCALYFRMLGKKIFFWGHGAYGNEKGLKKLIRKVFNLIPHKHLVYGHYAKDILVSHGIDADDVVVIYNSLDYRANKTILNDLQTNPSSKGDIKKRLFTDFHERPLGIFVGRLTPIKNLDMIIHCIKILNARGCYLNFLFVGDGPTRSALEDLVKKEKLDSQIKFYGSCHDETIIGGLIYSSDLCISPGNVGLTAMHALSYGTPVITHNNFPLQMPEFEAIIPGVNGDFFEFNNVDSLVSVVEKWIDYSSKAEFDIYQNSIDVIDKLYNPDKQAELIFSALD</sequence>
<dbReference type="EMBL" id="JAGIQF010000013">
    <property type="protein sequence ID" value="MBP0604389.1"/>
    <property type="molecule type" value="Genomic_DNA"/>
</dbReference>
<keyword evidence="4" id="KW-1185">Reference proteome</keyword>
<dbReference type="CDD" id="cd03801">
    <property type="entry name" value="GT4_PimA-like"/>
    <property type="match status" value="1"/>
</dbReference>
<dbReference type="Pfam" id="PF00534">
    <property type="entry name" value="Glycos_transf_1"/>
    <property type="match status" value="1"/>
</dbReference>
<dbReference type="SUPFAM" id="SSF53756">
    <property type="entry name" value="UDP-Glycosyltransferase/glycogen phosphorylase"/>
    <property type="match status" value="1"/>
</dbReference>
<organism evidence="3 4">
    <name type="scientific">Aeromonas sanarellii</name>
    <dbReference type="NCBI Taxonomy" id="633415"/>
    <lineage>
        <taxon>Bacteria</taxon>
        <taxon>Pseudomonadati</taxon>
        <taxon>Pseudomonadota</taxon>
        <taxon>Gammaproteobacteria</taxon>
        <taxon>Aeromonadales</taxon>
        <taxon>Aeromonadaceae</taxon>
        <taxon>Aeromonas</taxon>
    </lineage>
</organism>
<feature type="domain" description="Glycosyl transferase family 1" evidence="2">
    <location>
        <begin position="198"/>
        <end position="345"/>
    </location>
</feature>
<dbReference type="PANTHER" id="PTHR45947">
    <property type="entry name" value="SULFOQUINOVOSYL TRANSFERASE SQD2"/>
    <property type="match status" value="1"/>
</dbReference>
<evidence type="ECO:0000313" key="3">
    <source>
        <dbReference type="EMBL" id="MBP0604389.1"/>
    </source>
</evidence>
<dbReference type="Proteomes" id="UP000666661">
    <property type="component" value="Unassembled WGS sequence"/>
</dbReference>
<reference evidence="3 4" key="1">
    <citation type="submission" date="2021-03" db="EMBL/GenBank/DDBJ databases">
        <title>Plant growth promoting bacteria isolated from wild legumes nodules and trapping Phaseolus vulgaris L. nodules in the center and southern Mexico.</title>
        <authorList>
            <person name="Estrada P."/>
        </authorList>
    </citation>
    <scope>NUCLEOTIDE SEQUENCE [LARGE SCALE GENOMIC DNA]</scope>
    <source>
        <strain evidence="3 4">MaGu-431</strain>
    </source>
</reference>
<proteinExistence type="predicted"/>
<dbReference type="PANTHER" id="PTHR45947:SF3">
    <property type="entry name" value="SULFOQUINOVOSYL TRANSFERASE SQD2"/>
    <property type="match status" value="1"/>
</dbReference>
<dbReference type="RefSeq" id="WP_209794907.1">
    <property type="nucleotide sequence ID" value="NZ_JAGIQF010000013.1"/>
</dbReference>
<evidence type="ECO:0000256" key="1">
    <source>
        <dbReference type="SAM" id="Phobius"/>
    </source>
</evidence>
<dbReference type="InterPro" id="IPR050194">
    <property type="entry name" value="Glycosyltransferase_grp1"/>
</dbReference>